<protein>
    <submittedName>
        <fullName evidence="2">PEP-CTERM sorting domain-containing protein</fullName>
    </submittedName>
</protein>
<dbReference type="Proteomes" id="UP000286482">
    <property type="component" value="Unassembled WGS sequence"/>
</dbReference>
<dbReference type="OrthoDB" id="5526347at2"/>
<keyword evidence="1" id="KW-0732">Signal</keyword>
<evidence type="ECO:0000256" key="1">
    <source>
        <dbReference type="SAM" id="SignalP"/>
    </source>
</evidence>
<feature type="signal peptide" evidence="1">
    <location>
        <begin position="1"/>
        <end position="25"/>
    </location>
</feature>
<name>A0A420E9S5_9ALTE</name>
<feature type="chain" id="PRO_5019248792" evidence="1">
    <location>
        <begin position="26"/>
        <end position="258"/>
    </location>
</feature>
<proteinExistence type="predicted"/>
<keyword evidence="3" id="KW-1185">Reference proteome</keyword>
<dbReference type="EMBL" id="RAQO01000007">
    <property type="protein sequence ID" value="RKF17420.1"/>
    <property type="molecule type" value="Genomic_DNA"/>
</dbReference>
<organism evidence="2 3">
    <name type="scientific">Alginatibacterium sediminis</name>
    <dbReference type="NCBI Taxonomy" id="2164068"/>
    <lineage>
        <taxon>Bacteria</taxon>
        <taxon>Pseudomonadati</taxon>
        <taxon>Pseudomonadota</taxon>
        <taxon>Gammaproteobacteria</taxon>
        <taxon>Alteromonadales</taxon>
        <taxon>Alteromonadaceae</taxon>
        <taxon>Alginatibacterium</taxon>
    </lineage>
</organism>
<dbReference type="AlphaFoldDB" id="A0A420E9S5"/>
<gene>
    <name evidence="2" type="ORF">DBZ36_13260</name>
</gene>
<reference evidence="2 3" key="1">
    <citation type="submission" date="2018-09" db="EMBL/GenBank/DDBJ databases">
        <authorList>
            <person name="Wang Z."/>
        </authorList>
    </citation>
    <scope>NUCLEOTIDE SEQUENCE [LARGE SCALE GENOMIC DNA]</scope>
    <source>
        <strain evidence="2 3">ALS 81</strain>
    </source>
</reference>
<sequence length="258" mass="27060">MNNVVKLVCLGAVMATSTISISANAGVIGVFGASTGNAVSIASAQGHTIEVISDFSNLGIYDVVWGLNGRNDAHSSQLSTYSAGIESYVMHGGVLMYHDRFVTSGENFIPGASNFSFTRNTSSNIDLAQASGVAGSSINDLTLDGGSSSNHGYVLESSIDQAYTAIFDNGVDGQLVDFSYEYGLGDVYYSSIPLDYYLGGANPVSFSTLYTPQVVDYSISLAQANNGFSPATVSEPESIAIFALSLLGLGARRFKKRV</sequence>
<evidence type="ECO:0000313" key="2">
    <source>
        <dbReference type="EMBL" id="RKF17420.1"/>
    </source>
</evidence>
<comment type="caution">
    <text evidence="2">The sequence shown here is derived from an EMBL/GenBank/DDBJ whole genome shotgun (WGS) entry which is preliminary data.</text>
</comment>
<evidence type="ECO:0000313" key="3">
    <source>
        <dbReference type="Proteomes" id="UP000286482"/>
    </source>
</evidence>
<dbReference type="RefSeq" id="WP_120355445.1">
    <property type="nucleotide sequence ID" value="NZ_RAQO01000007.1"/>
</dbReference>
<accession>A0A420E9S5</accession>